<dbReference type="GO" id="GO:0005737">
    <property type="term" value="C:cytoplasm"/>
    <property type="evidence" value="ECO:0007669"/>
    <property type="project" value="UniProtKB-SubCell"/>
</dbReference>
<comment type="subcellular location">
    <subcellularLocation>
        <location evidence="3">Cytoplasm</location>
    </subcellularLocation>
    <subcellularLocation>
        <location evidence="2">Nucleus</location>
    </subcellularLocation>
</comment>
<accession>A0A9Q9ASB9</accession>
<evidence type="ECO:0000256" key="6">
    <source>
        <dbReference type="ARBA" id="ARBA00022490"/>
    </source>
</evidence>
<evidence type="ECO:0000256" key="2">
    <source>
        <dbReference type="ARBA" id="ARBA00004123"/>
    </source>
</evidence>
<evidence type="ECO:0000256" key="7">
    <source>
        <dbReference type="ARBA" id="ARBA00023242"/>
    </source>
</evidence>
<feature type="compositionally biased region" description="Basic and acidic residues" evidence="8">
    <location>
        <begin position="22"/>
        <end position="43"/>
    </location>
</feature>
<dbReference type="InterPro" id="IPR039024">
    <property type="entry name" value="RTC4"/>
</dbReference>
<feature type="region of interest" description="Disordered" evidence="8">
    <location>
        <begin position="13"/>
        <end position="310"/>
    </location>
</feature>
<feature type="compositionally biased region" description="Polar residues" evidence="8">
    <location>
        <begin position="67"/>
        <end position="77"/>
    </location>
</feature>
<feature type="compositionally biased region" description="Polar residues" evidence="8">
    <location>
        <begin position="117"/>
        <end position="155"/>
    </location>
</feature>
<evidence type="ECO:0000313" key="10">
    <source>
        <dbReference type="EMBL" id="USW54529.1"/>
    </source>
</evidence>
<evidence type="ECO:0000256" key="1">
    <source>
        <dbReference type="ARBA" id="ARBA00002738"/>
    </source>
</evidence>
<evidence type="ECO:0000256" key="8">
    <source>
        <dbReference type="SAM" id="MobiDB-lite"/>
    </source>
</evidence>
<evidence type="ECO:0000313" key="11">
    <source>
        <dbReference type="Proteomes" id="UP001056384"/>
    </source>
</evidence>
<dbReference type="OrthoDB" id="128308at2759"/>
<name>A0A9Q9ASB9_9PEZI</name>
<dbReference type="GO" id="GO:0005634">
    <property type="term" value="C:nucleus"/>
    <property type="evidence" value="ECO:0007669"/>
    <property type="project" value="UniProtKB-SubCell"/>
</dbReference>
<proteinExistence type="inferred from homology"/>
<feature type="compositionally biased region" description="Low complexity" evidence="8">
    <location>
        <begin position="161"/>
        <end position="173"/>
    </location>
</feature>
<evidence type="ECO:0000256" key="3">
    <source>
        <dbReference type="ARBA" id="ARBA00004496"/>
    </source>
</evidence>
<dbReference type="PANTHER" id="PTHR41391:SF1">
    <property type="entry name" value="RESTRICTION OF TELOMERE CAPPING PROTEIN 4"/>
    <property type="match status" value="1"/>
</dbReference>
<evidence type="ECO:0000256" key="5">
    <source>
        <dbReference type="ARBA" id="ARBA00015162"/>
    </source>
</evidence>
<feature type="compositionally biased region" description="Basic and acidic residues" evidence="8">
    <location>
        <begin position="209"/>
        <end position="229"/>
    </location>
</feature>
<dbReference type="Pfam" id="PF14474">
    <property type="entry name" value="RTC4"/>
    <property type="match status" value="1"/>
</dbReference>
<evidence type="ECO:0000259" key="9">
    <source>
        <dbReference type="SMART" id="SM01312"/>
    </source>
</evidence>
<protein>
    <recommendedName>
        <fullName evidence="5">Restriction of telomere capping protein 4</fullName>
    </recommendedName>
</protein>
<comment type="similarity">
    <text evidence="4">Belongs to the RTC4 family.</text>
</comment>
<dbReference type="SMART" id="SM01312">
    <property type="entry name" value="RTC4"/>
    <property type="match status" value="1"/>
</dbReference>
<dbReference type="EMBL" id="CP099423">
    <property type="protein sequence ID" value="USW54529.1"/>
    <property type="molecule type" value="Genomic_DNA"/>
</dbReference>
<keyword evidence="7" id="KW-0539">Nucleus</keyword>
<keyword evidence="11" id="KW-1185">Reference proteome</keyword>
<dbReference type="AlphaFoldDB" id="A0A9Q9ASB9"/>
<dbReference type="InterPro" id="IPR028094">
    <property type="entry name" value="RTC4_C"/>
</dbReference>
<organism evidence="10 11">
    <name type="scientific">Septoria linicola</name>
    <dbReference type="NCBI Taxonomy" id="215465"/>
    <lineage>
        <taxon>Eukaryota</taxon>
        <taxon>Fungi</taxon>
        <taxon>Dikarya</taxon>
        <taxon>Ascomycota</taxon>
        <taxon>Pezizomycotina</taxon>
        <taxon>Dothideomycetes</taxon>
        <taxon>Dothideomycetidae</taxon>
        <taxon>Mycosphaerellales</taxon>
        <taxon>Mycosphaerellaceae</taxon>
        <taxon>Septoria</taxon>
    </lineage>
</organism>
<gene>
    <name evidence="10" type="ORF">Slin15195_G078480</name>
</gene>
<evidence type="ECO:0000256" key="4">
    <source>
        <dbReference type="ARBA" id="ARBA00009461"/>
    </source>
</evidence>
<dbReference type="Proteomes" id="UP001056384">
    <property type="component" value="Chromosome 6"/>
</dbReference>
<keyword evidence="6" id="KW-0963">Cytoplasm</keyword>
<feature type="domain" description="Restriction of telomere capping protein 4 C-terminal" evidence="9">
    <location>
        <begin position="434"/>
        <end position="562"/>
    </location>
</feature>
<reference evidence="10" key="1">
    <citation type="submission" date="2022-06" db="EMBL/GenBank/DDBJ databases">
        <title>Complete genome sequences of two strains of the flax pathogen Septoria linicola.</title>
        <authorList>
            <person name="Lapalu N."/>
            <person name="Simon A."/>
            <person name="Demenou B."/>
            <person name="Paumier D."/>
            <person name="Guillot M.-P."/>
            <person name="Gout L."/>
            <person name="Valade R."/>
        </authorList>
    </citation>
    <scope>NUCLEOTIDE SEQUENCE</scope>
    <source>
        <strain evidence="10">SE15195</strain>
    </source>
</reference>
<dbReference type="PANTHER" id="PTHR41391">
    <property type="entry name" value="RESTRICTION OF TELOMERE CAPPING PROTEIN 4"/>
    <property type="match status" value="1"/>
</dbReference>
<comment type="function">
    <text evidence="1">May be involved in a process influencing telomere capping.</text>
</comment>
<feature type="compositionally biased region" description="Acidic residues" evidence="8">
    <location>
        <begin position="242"/>
        <end position="251"/>
    </location>
</feature>
<sequence>MGQLRKTTCRLLKQVGNQPHASSDDHEDDTRTPREPPIYREVETLPSVLARSVAKVETPPYRPTPQLPQNLAKTNSLELKRKHPEVVDLLESPPKRHKALGKENFQAKSKAERSLPSPAQTESVKSGTSRKGTMQTEYDFNADPQSSSEVEQASTIAGGKRNSNGSTSTGRSSVGSIKSNGRRPQGTTKRKAADTGQKSAAESIAGFKSTEKLHLTSVRDNKAVGKPEFRAPGSLPNYASDDQLDDSDDGEIFASQSSQKKHKRGPNAPRSSQQSVGYGKQAKRKVKIPKSGFQKPATAPQKPAEPAIKFKKADLNDGRLLRTSAANGSVFKPDEPLDDSEMLLTERRDDDEEVDDGKVECKICNERLRKTLQEQFEDEILKDKSWNFKWQGRFCLWHKRKTAHEIWQEREYPDLDWTTLRERMRKHDKYILDVLNDRVKSYHRDKLQEESKHGRSRQKDIVTDGNGKFIMGYYGQKGEQQVHEYIMTRFADALRKRSTKDKLILATGIQGGVNGFVQLVLAPHLVELLVKEDLKLNGDAWEDRAREVLAESAEIGELLFPEEHDKVGDNAYEDHIVDEHDDDLLLDIGNDEDDIEVVELE</sequence>